<evidence type="ECO:0000313" key="3">
    <source>
        <dbReference type="Proteomes" id="UP000325779"/>
    </source>
</evidence>
<sequence length="232" mass="27042">MDEIQQRWLCALSAPMVALNPRAEYDEPAFYCAPEFIDLQCSWGINDRPQLLSMFERMTDNGHARHLKGAYHAWQRCLPGEWQALLETLEPRERILHEFASRTFGECGPGGILSWDYGRMGFLLRCAVRNQWIDLPESTWLHGRLAVRAQYHYSSWQSYFNGFLIGRGFWGCENEGNDTFACELDRQGENPKSVQIARGLQQNMPVFLKNLPWHLDLDLPQRPESLKEFDWS</sequence>
<protein>
    <recommendedName>
        <fullName evidence="1">DUF1266 domain-containing protein</fullName>
    </recommendedName>
</protein>
<evidence type="ECO:0000259" key="1">
    <source>
        <dbReference type="Pfam" id="PF06889"/>
    </source>
</evidence>
<dbReference type="InterPro" id="IPR009677">
    <property type="entry name" value="DUF1266"/>
</dbReference>
<dbReference type="RefSeq" id="WP_150596880.1">
    <property type="nucleotide sequence ID" value="NZ_CABVIJ010000009.1"/>
</dbReference>
<proteinExistence type="predicted"/>
<organism evidence="2 3">
    <name type="scientific">Pseudomonas fluorescens</name>
    <dbReference type="NCBI Taxonomy" id="294"/>
    <lineage>
        <taxon>Bacteria</taxon>
        <taxon>Pseudomonadati</taxon>
        <taxon>Pseudomonadota</taxon>
        <taxon>Gammaproteobacteria</taxon>
        <taxon>Pseudomonadales</taxon>
        <taxon>Pseudomonadaceae</taxon>
        <taxon>Pseudomonas</taxon>
    </lineage>
</organism>
<evidence type="ECO:0000313" key="2">
    <source>
        <dbReference type="EMBL" id="VVO91435.1"/>
    </source>
</evidence>
<dbReference type="EMBL" id="CABVIJ010000009">
    <property type="protein sequence ID" value="VVO91435.1"/>
    <property type="molecule type" value="Genomic_DNA"/>
</dbReference>
<accession>A0ABD7VFC4</accession>
<reference evidence="2 3" key="1">
    <citation type="submission" date="2019-09" db="EMBL/GenBank/DDBJ databases">
        <authorList>
            <person name="Chandra G."/>
            <person name="Truman W A."/>
        </authorList>
    </citation>
    <scope>NUCLEOTIDE SEQUENCE [LARGE SCALE GENOMIC DNA]</scope>
    <source>
        <strain evidence="2">PS732</strain>
    </source>
</reference>
<name>A0ABD7VFC4_PSEFL</name>
<feature type="domain" description="DUF1266" evidence="1">
    <location>
        <begin position="39"/>
        <end position="213"/>
    </location>
</feature>
<comment type="caution">
    <text evidence="2">The sequence shown here is derived from an EMBL/GenBank/DDBJ whole genome shotgun (WGS) entry which is preliminary data.</text>
</comment>
<dbReference type="Proteomes" id="UP000325779">
    <property type="component" value="Unassembled WGS sequence"/>
</dbReference>
<dbReference type="AlphaFoldDB" id="A0ABD7VFC4"/>
<dbReference type="Pfam" id="PF06889">
    <property type="entry name" value="DUF1266"/>
    <property type="match status" value="1"/>
</dbReference>
<gene>
    <name evidence="2" type="ORF">PS732_02372</name>
</gene>